<comment type="subcellular location">
    <subcellularLocation>
        <location evidence="1">Cytoplasm</location>
    </subcellularLocation>
</comment>
<dbReference type="InterPro" id="IPR005631">
    <property type="entry name" value="SDH"/>
</dbReference>
<reference evidence="4" key="1">
    <citation type="submission" date="2022-10" db="EMBL/GenBank/DDBJ databases">
        <title>Culturing micro-colonial fungi from biological soil crusts in the Mojave desert and describing Neophaeococcomyces mojavensis, and introducing the new genera and species Taxawa tesnikishii.</title>
        <authorList>
            <person name="Kurbessoian T."/>
            <person name="Stajich J.E."/>
        </authorList>
    </citation>
    <scope>NUCLEOTIDE SEQUENCE</scope>
    <source>
        <strain evidence="4">TK_35</strain>
    </source>
</reference>
<protein>
    <submittedName>
        <fullName evidence="4">Uncharacterized protein</fullName>
    </submittedName>
</protein>
<accession>A0AA38XK30</accession>
<dbReference type="InterPro" id="IPR050531">
    <property type="entry name" value="SdhE_FAD_assembly_factor"/>
</dbReference>
<dbReference type="EMBL" id="JAPDRN010000182">
    <property type="protein sequence ID" value="KAJ9614882.1"/>
    <property type="molecule type" value="Genomic_DNA"/>
</dbReference>
<evidence type="ECO:0000256" key="1">
    <source>
        <dbReference type="ARBA" id="ARBA00004496"/>
    </source>
</evidence>
<dbReference type="GO" id="GO:0005737">
    <property type="term" value="C:cytoplasm"/>
    <property type="evidence" value="ECO:0007669"/>
    <property type="project" value="UniProtKB-SubCell"/>
</dbReference>
<dbReference type="PANTHER" id="PTHR39585">
    <property type="entry name" value="FAD ASSEMBLY FACTOR SDHE"/>
    <property type="match status" value="1"/>
</dbReference>
<dbReference type="PANTHER" id="PTHR39585:SF1">
    <property type="entry name" value="FAD ASSEMBLY FACTOR SDHE"/>
    <property type="match status" value="1"/>
</dbReference>
<evidence type="ECO:0000256" key="2">
    <source>
        <dbReference type="ARBA" id="ARBA00022490"/>
    </source>
</evidence>
<evidence type="ECO:0000313" key="4">
    <source>
        <dbReference type="EMBL" id="KAJ9614882.1"/>
    </source>
</evidence>
<proteinExistence type="predicted"/>
<dbReference type="InterPro" id="IPR036714">
    <property type="entry name" value="SDH_sf"/>
</dbReference>
<keyword evidence="2" id="KW-0963">Cytoplasm</keyword>
<evidence type="ECO:0000256" key="3">
    <source>
        <dbReference type="ARBA" id="ARBA00023186"/>
    </source>
</evidence>
<dbReference type="Gene3D" id="1.10.150.250">
    <property type="entry name" value="Flavinator of succinate dehydrogenase"/>
    <property type="match status" value="1"/>
</dbReference>
<dbReference type="AlphaFoldDB" id="A0AA38XK30"/>
<dbReference type="GO" id="GO:0006105">
    <property type="term" value="P:succinate metabolic process"/>
    <property type="evidence" value="ECO:0007669"/>
    <property type="project" value="TreeGrafter"/>
</dbReference>
<sequence length="193" mass="22553">MEEDVLLKKLRWRCRRGMRELDQLFGRYLDREWSSAPTEEREVFLFLLDCEDDKSSPSSLEWRPSRLQAGAQLAVLLAAPWLLRVSDLPSAHLVPALIGVWVLGLGELTWRLRRPPVMLQLPPLPEPLRVDGQDISEPRLVVRGPWLLLHWREGWHRRRLLFWPDVLDRGQRRELRLAVSARGVSRQPRSVAP</sequence>
<dbReference type="Pfam" id="PF03937">
    <property type="entry name" value="Sdh5"/>
    <property type="match status" value="1"/>
</dbReference>
<gene>
    <name evidence="4" type="ORF">H2204_014390</name>
</gene>
<dbReference type="SUPFAM" id="SSF109910">
    <property type="entry name" value="YgfY-like"/>
    <property type="match status" value="1"/>
</dbReference>
<name>A0AA38XK30_9EURO</name>
<organism evidence="4">
    <name type="scientific">Knufia peltigerae</name>
    <dbReference type="NCBI Taxonomy" id="1002370"/>
    <lineage>
        <taxon>Eukaryota</taxon>
        <taxon>Fungi</taxon>
        <taxon>Dikarya</taxon>
        <taxon>Ascomycota</taxon>
        <taxon>Pezizomycotina</taxon>
        <taxon>Eurotiomycetes</taxon>
        <taxon>Chaetothyriomycetidae</taxon>
        <taxon>Chaetothyriales</taxon>
        <taxon>Trichomeriaceae</taxon>
        <taxon>Knufia</taxon>
    </lineage>
</organism>
<comment type="caution">
    <text evidence="4">The sequence shown here is derived from an EMBL/GenBank/DDBJ whole genome shotgun (WGS) entry which is preliminary data.</text>
</comment>
<keyword evidence="3" id="KW-0143">Chaperone</keyword>